<evidence type="ECO:0000256" key="1">
    <source>
        <dbReference type="SAM" id="SignalP"/>
    </source>
</evidence>
<dbReference type="Proteomes" id="UP001159042">
    <property type="component" value="Unassembled WGS sequence"/>
</dbReference>
<dbReference type="SUPFAM" id="SSF81296">
    <property type="entry name" value="E set domains"/>
    <property type="match status" value="1"/>
</dbReference>
<gene>
    <name evidence="3" type="ORF">NQ315_007002</name>
</gene>
<feature type="chain" id="PRO_5043429175" description="MD-2-related lipid-recognition domain-containing protein" evidence="1">
    <location>
        <begin position="20"/>
        <end position="150"/>
    </location>
</feature>
<name>A0AAV8WCB8_9CUCU</name>
<evidence type="ECO:0000259" key="2">
    <source>
        <dbReference type="SMART" id="SM00737"/>
    </source>
</evidence>
<dbReference type="EMBL" id="JANEYG010000003">
    <property type="protein sequence ID" value="KAJ8924211.1"/>
    <property type="molecule type" value="Genomic_DNA"/>
</dbReference>
<organism evidence="3 4">
    <name type="scientific">Exocentrus adspersus</name>
    <dbReference type="NCBI Taxonomy" id="1586481"/>
    <lineage>
        <taxon>Eukaryota</taxon>
        <taxon>Metazoa</taxon>
        <taxon>Ecdysozoa</taxon>
        <taxon>Arthropoda</taxon>
        <taxon>Hexapoda</taxon>
        <taxon>Insecta</taxon>
        <taxon>Pterygota</taxon>
        <taxon>Neoptera</taxon>
        <taxon>Endopterygota</taxon>
        <taxon>Coleoptera</taxon>
        <taxon>Polyphaga</taxon>
        <taxon>Cucujiformia</taxon>
        <taxon>Chrysomeloidea</taxon>
        <taxon>Cerambycidae</taxon>
        <taxon>Lamiinae</taxon>
        <taxon>Acanthocinini</taxon>
        <taxon>Exocentrus</taxon>
    </lineage>
</organism>
<keyword evidence="4" id="KW-1185">Reference proteome</keyword>
<dbReference type="Pfam" id="PF02221">
    <property type="entry name" value="E1_DerP2_DerF2"/>
    <property type="match status" value="1"/>
</dbReference>
<protein>
    <recommendedName>
        <fullName evidence="2">MD-2-related lipid-recognition domain-containing protein</fullName>
    </recommendedName>
</protein>
<evidence type="ECO:0000313" key="4">
    <source>
        <dbReference type="Proteomes" id="UP001159042"/>
    </source>
</evidence>
<accession>A0AAV8WCB8</accession>
<dbReference type="SMART" id="SM00737">
    <property type="entry name" value="ML"/>
    <property type="match status" value="1"/>
</dbReference>
<dbReference type="AlphaFoldDB" id="A0AAV8WCB8"/>
<dbReference type="InterPro" id="IPR014756">
    <property type="entry name" value="Ig_E-set"/>
</dbReference>
<feature type="domain" description="MD-2-related lipid-recognition" evidence="2">
    <location>
        <begin position="22"/>
        <end position="147"/>
    </location>
</feature>
<comment type="caution">
    <text evidence="3">The sequence shown here is derived from an EMBL/GenBank/DDBJ whole genome shotgun (WGS) entry which is preliminary data.</text>
</comment>
<reference evidence="3 4" key="1">
    <citation type="journal article" date="2023" name="Insect Mol. Biol.">
        <title>Genome sequencing provides insights into the evolution of gene families encoding plant cell wall-degrading enzymes in longhorned beetles.</title>
        <authorList>
            <person name="Shin N.R."/>
            <person name="Okamura Y."/>
            <person name="Kirsch R."/>
            <person name="Pauchet Y."/>
        </authorList>
    </citation>
    <scope>NUCLEOTIDE SEQUENCE [LARGE SCALE GENOMIC DNA]</scope>
    <source>
        <strain evidence="3">EAD_L_NR</strain>
    </source>
</reference>
<proteinExistence type="predicted"/>
<dbReference type="Gene3D" id="2.60.40.770">
    <property type="match status" value="1"/>
</dbReference>
<evidence type="ECO:0000313" key="3">
    <source>
        <dbReference type="EMBL" id="KAJ8924211.1"/>
    </source>
</evidence>
<feature type="signal peptide" evidence="1">
    <location>
        <begin position="1"/>
        <end position="19"/>
    </location>
</feature>
<keyword evidence="1" id="KW-0732">Signal</keyword>
<sequence>MGVQLVLVVLGCMVALVTPINYDDCGGNGFVVNSVDVQGCSDDSTCRIPVGETRTVTVRSVNEVTGFSSLQSKAYIILMGHSWELPVTPNDVCLHWGCPLSDYSTRTYSANVHFNDTLLRRPGQLMLTVKYVTGEDEKVAFCVRFPVDLQ</sequence>
<dbReference type="InterPro" id="IPR003172">
    <property type="entry name" value="ML_dom"/>
</dbReference>